<evidence type="ECO:0000256" key="1">
    <source>
        <dbReference type="SAM" id="Phobius"/>
    </source>
</evidence>
<dbReference type="GO" id="GO:0016301">
    <property type="term" value="F:kinase activity"/>
    <property type="evidence" value="ECO:0007669"/>
    <property type="project" value="UniProtKB-KW"/>
</dbReference>
<dbReference type="PANTHER" id="PTHR34220">
    <property type="entry name" value="SENSOR HISTIDINE KINASE YPDA"/>
    <property type="match status" value="1"/>
</dbReference>
<keyword evidence="3" id="KW-0418">Kinase</keyword>
<dbReference type="PANTHER" id="PTHR34220:SF7">
    <property type="entry name" value="SENSOR HISTIDINE KINASE YPDA"/>
    <property type="match status" value="1"/>
</dbReference>
<reference evidence="4" key="1">
    <citation type="submission" date="2023-07" db="EMBL/GenBank/DDBJ databases">
        <title>Dyadobacter sp. nov 'subterranea' isolated from contaminted grondwater.</title>
        <authorList>
            <person name="Szabo I."/>
            <person name="Al-Omari J."/>
            <person name="Szerdahelyi S.G."/>
            <person name="Rado J."/>
        </authorList>
    </citation>
    <scope>NUCLEOTIDE SEQUENCE [LARGE SCALE GENOMIC DNA]</scope>
    <source>
        <strain evidence="4">UP-52</strain>
    </source>
</reference>
<keyword evidence="4" id="KW-1185">Reference proteome</keyword>
<evidence type="ECO:0000313" key="3">
    <source>
        <dbReference type="EMBL" id="MBE9463953.1"/>
    </source>
</evidence>
<dbReference type="EMBL" id="JACYGY010000001">
    <property type="protein sequence ID" value="MBE9463953.1"/>
    <property type="molecule type" value="Genomic_DNA"/>
</dbReference>
<dbReference type="InterPro" id="IPR036890">
    <property type="entry name" value="HATPase_C_sf"/>
</dbReference>
<dbReference type="InterPro" id="IPR010559">
    <property type="entry name" value="Sig_transdc_His_kin_internal"/>
</dbReference>
<sequence length="339" mass="39427">MKQFDWTRLFIKPYRIFTQLAFWVIVFVLFIVLKEFPDRMNGLTLFCLVLQQTLELAIPSYSQNLLIVPLFNRGKWIIGIVLYLVQVILLIKLLPYILNAVGLLFPISDRVNWHYEHITFSVIAFTVVATIFKIGLDKLILEKQQKENELRHLKAQLNPHFLFNTLNNLYGLSVTESKKLPDLMLKLSELLRYSLYDTNQNYVPIQKELDYISNYVALERIRLSEKTEIVLDISGDFSDDYIAPLLLIIFIENSFKHFSAAKNQPSFVHIRFIISDSRLMMTVKNSIDPNYIPVKNASKGGLGLKNVKQRLDLIYPGQYTLETAAKTHYFEVKLEIELG</sequence>
<keyword evidence="1" id="KW-1133">Transmembrane helix</keyword>
<gene>
    <name evidence="3" type="ORF">IEE83_18880</name>
</gene>
<feature type="domain" description="Signal transduction histidine kinase internal region" evidence="2">
    <location>
        <begin position="149"/>
        <end position="226"/>
    </location>
</feature>
<keyword evidence="1" id="KW-0812">Transmembrane</keyword>
<dbReference type="InterPro" id="IPR050640">
    <property type="entry name" value="Bact_2-comp_sensor_kinase"/>
</dbReference>
<comment type="caution">
    <text evidence="3">The sequence shown here is derived from an EMBL/GenBank/DDBJ whole genome shotgun (WGS) entry which is preliminary data.</text>
</comment>
<proteinExistence type="predicted"/>
<protein>
    <submittedName>
        <fullName evidence="3">Sensor histidine kinase</fullName>
    </submittedName>
</protein>
<evidence type="ECO:0000259" key="2">
    <source>
        <dbReference type="Pfam" id="PF06580"/>
    </source>
</evidence>
<feature type="transmembrane region" description="Helical" evidence="1">
    <location>
        <begin position="76"/>
        <end position="98"/>
    </location>
</feature>
<organism evidence="3 4">
    <name type="scientific">Dyadobacter subterraneus</name>
    <dbReference type="NCBI Taxonomy" id="2773304"/>
    <lineage>
        <taxon>Bacteria</taxon>
        <taxon>Pseudomonadati</taxon>
        <taxon>Bacteroidota</taxon>
        <taxon>Cytophagia</taxon>
        <taxon>Cytophagales</taxon>
        <taxon>Spirosomataceae</taxon>
        <taxon>Dyadobacter</taxon>
    </lineage>
</organism>
<feature type="transmembrane region" description="Helical" evidence="1">
    <location>
        <begin position="118"/>
        <end position="136"/>
    </location>
</feature>
<evidence type="ECO:0000313" key="4">
    <source>
        <dbReference type="Proteomes" id="UP000634134"/>
    </source>
</evidence>
<name>A0ABR9WEY3_9BACT</name>
<keyword evidence="1" id="KW-0472">Membrane</keyword>
<dbReference type="Gene3D" id="3.30.565.10">
    <property type="entry name" value="Histidine kinase-like ATPase, C-terminal domain"/>
    <property type="match status" value="1"/>
</dbReference>
<dbReference type="RefSeq" id="WP_194122047.1">
    <property type="nucleotide sequence ID" value="NZ_JACYGY010000001.1"/>
</dbReference>
<dbReference type="SUPFAM" id="SSF55874">
    <property type="entry name" value="ATPase domain of HSP90 chaperone/DNA topoisomerase II/histidine kinase"/>
    <property type="match status" value="1"/>
</dbReference>
<accession>A0ABR9WEY3</accession>
<keyword evidence="3" id="KW-0808">Transferase</keyword>
<feature type="transmembrane region" description="Helical" evidence="1">
    <location>
        <begin position="16"/>
        <end position="33"/>
    </location>
</feature>
<dbReference type="Proteomes" id="UP000634134">
    <property type="component" value="Unassembled WGS sequence"/>
</dbReference>
<dbReference type="Pfam" id="PF06580">
    <property type="entry name" value="His_kinase"/>
    <property type="match status" value="1"/>
</dbReference>